<sequence>MPAKIIKKYTKEYLNLSWIEEQERFFLVLLLMLVYLLSWAGFADLNKLPFSMATILQIHSNALVWFVDGLIACVWMGATVTLNYIRKIKKREKQRSDELKLQLQSNVKVAELIRNREYDKIEKLEYSDSSLLQLARDLKGTNKREEELKWITKGKELINEVLRTYRNIDELSIQIVKAIINYTDGVQGAFYLLDNDKLINKATYAFNRRRYVNQEYNIGCGLVGQVAFEKAMIYRTEIPDDYFTVTSGLINDAKPKSLVILPLLQEEELQGIIEVAFLHNRLPEYKTSFIEELGSMIGRTIYAQKINAKTEVLLQESQKMTLTLQQNQEKLKQNAQEMMIAQEELEQSNELLETKVQEVENGHKRLVALLTNASEFISIYDANQNLVFESPSAKRILGYKDDEDIQGMDPELMTPKGYKAINNLFNYLLQTPGGESEAQYAYLKKSGERLYLETKGKNLLHDPAIRGIIFNTQDITERFRVEKEQRMKSKMQSLSENSPDMILRINTTGKLLYANPVVSNFIGIDKGELTKKRIDDLEIDQRFLEFVNEVLVEIKSSQEQIIDEVEMTSPEGERIMQIKAIPEFDDDKQLESVLFVAHDMTEIKKIEQEIKEKNKKISDSINYAQRIQTSILPDTSFLQRHFSRSFIFYRPKDVVSGDFPWFVKKDETFYVAAVDCTGHGVPGALLSFIGYFLLNNIVNLDNNFGAAKILDMLHEGVRNTLKQYEEGNNGRDGMDLALCKIDKEKKIIQFAGAHNPLYLLRNGELIEYKGTRKGIGGKPLLKKVEKDFENHVIPYQSGDKIFIFSDGLPDQIGGEKRRKYQSKRIREALTEREGLTIAHFEKHFSEDFYRWMGNEKQVDDVLLIGIEL</sequence>
<name>A0A521CGM2_SACCC</name>
<proteinExistence type="predicted"/>
<feature type="domain" description="PAC" evidence="5">
    <location>
        <begin position="561"/>
        <end position="612"/>
    </location>
</feature>
<dbReference type="PANTHER" id="PTHR43156">
    <property type="entry name" value="STAGE II SPORULATION PROTEIN E-RELATED"/>
    <property type="match status" value="1"/>
</dbReference>
<evidence type="ECO:0000313" key="6">
    <source>
        <dbReference type="EMBL" id="SMO57890.1"/>
    </source>
</evidence>
<dbReference type="InterPro" id="IPR036457">
    <property type="entry name" value="PPM-type-like_dom_sf"/>
</dbReference>
<dbReference type="SUPFAM" id="SSF55781">
    <property type="entry name" value="GAF domain-like"/>
    <property type="match status" value="1"/>
</dbReference>
<dbReference type="Pfam" id="PF13426">
    <property type="entry name" value="PAS_9"/>
    <property type="match status" value="2"/>
</dbReference>
<feature type="transmembrane region" description="Helical" evidence="3">
    <location>
        <begin position="62"/>
        <end position="85"/>
    </location>
</feature>
<dbReference type="PANTHER" id="PTHR43156:SF9">
    <property type="entry name" value="HAMP DOMAIN-CONTAINING PROTEIN"/>
    <property type="match status" value="1"/>
</dbReference>
<keyword evidence="7" id="KW-1185">Reference proteome</keyword>
<dbReference type="GO" id="GO:0016791">
    <property type="term" value="F:phosphatase activity"/>
    <property type="evidence" value="ECO:0007669"/>
    <property type="project" value="TreeGrafter"/>
</dbReference>
<evidence type="ECO:0000259" key="4">
    <source>
        <dbReference type="PROSITE" id="PS50112"/>
    </source>
</evidence>
<dbReference type="NCBIfam" id="TIGR00229">
    <property type="entry name" value="sensory_box"/>
    <property type="match status" value="2"/>
</dbReference>
<organism evidence="6 7">
    <name type="scientific">Saccharicrinis carchari</name>
    <dbReference type="NCBI Taxonomy" id="1168039"/>
    <lineage>
        <taxon>Bacteria</taxon>
        <taxon>Pseudomonadati</taxon>
        <taxon>Bacteroidota</taxon>
        <taxon>Bacteroidia</taxon>
        <taxon>Marinilabiliales</taxon>
        <taxon>Marinilabiliaceae</taxon>
        <taxon>Saccharicrinis</taxon>
    </lineage>
</organism>
<dbReference type="InterPro" id="IPR000014">
    <property type="entry name" value="PAS"/>
</dbReference>
<dbReference type="InterPro" id="IPR003018">
    <property type="entry name" value="GAF"/>
</dbReference>
<dbReference type="SMART" id="SM00091">
    <property type="entry name" value="PAS"/>
    <property type="match status" value="2"/>
</dbReference>
<keyword evidence="3" id="KW-0812">Transmembrane</keyword>
<dbReference type="Gene3D" id="3.60.40.10">
    <property type="entry name" value="PPM-type phosphatase domain"/>
    <property type="match status" value="1"/>
</dbReference>
<dbReference type="Gene3D" id="3.30.450.20">
    <property type="entry name" value="PAS domain"/>
    <property type="match status" value="2"/>
</dbReference>
<dbReference type="PROSITE" id="PS50112">
    <property type="entry name" value="PAS"/>
    <property type="match status" value="2"/>
</dbReference>
<dbReference type="InterPro" id="IPR029016">
    <property type="entry name" value="GAF-like_dom_sf"/>
</dbReference>
<gene>
    <name evidence="6" type="ORF">SAMN06265379_10360</name>
</gene>
<dbReference type="Proteomes" id="UP000319040">
    <property type="component" value="Unassembled WGS sequence"/>
</dbReference>
<keyword evidence="3" id="KW-1133">Transmembrane helix</keyword>
<reference evidence="6 7" key="1">
    <citation type="submission" date="2017-05" db="EMBL/GenBank/DDBJ databases">
        <authorList>
            <person name="Varghese N."/>
            <person name="Submissions S."/>
        </authorList>
    </citation>
    <scope>NUCLEOTIDE SEQUENCE [LARGE SCALE GENOMIC DNA]</scope>
    <source>
        <strain evidence="6 7">DSM 27040</strain>
    </source>
</reference>
<feature type="transmembrane region" description="Helical" evidence="3">
    <location>
        <begin position="25"/>
        <end position="42"/>
    </location>
</feature>
<dbReference type="InterPro" id="IPR000700">
    <property type="entry name" value="PAS-assoc_C"/>
</dbReference>
<feature type="coiled-coil region" evidence="2">
    <location>
        <begin position="324"/>
        <end position="362"/>
    </location>
</feature>
<keyword evidence="3" id="KW-0472">Membrane</keyword>
<dbReference type="SUPFAM" id="SSF55785">
    <property type="entry name" value="PYP-like sensor domain (PAS domain)"/>
    <property type="match status" value="2"/>
</dbReference>
<protein>
    <submittedName>
        <fullName evidence="6">PAS domain S-box-containing protein</fullName>
    </submittedName>
</protein>
<accession>A0A521CGM2</accession>
<dbReference type="InterPro" id="IPR035965">
    <property type="entry name" value="PAS-like_dom_sf"/>
</dbReference>
<feature type="domain" description="PAS" evidence="4">
    <location>
        <begin position="362"/>
        <end position="432"/>
    </location>
</feature>
<dbReference type="Pfam" id="PF13185">
    <property type="entry name" value="GAF_2"/>
    <property type="match status" value="1"/>
</dbReference>
<evidence type="ECO:0000256" key="2">
    <source>
        <dbReference type="SAM" id="Coils"/>
    </source>
</evidence>
<evidence type="ECO:0000313" key="7">
    <source>
        <dbReference type="Proteomes" id="UP000319040"/>
    </source>
</evidence>
<evidence type="ECO:0000259" key="5">
    <source>
        <dbReference type="PROSITE" id="PS50113"/>
    </source>
</evidence>
<dbReference type="InterPro" id="IPR001932">
    <property type="entry name" value="PPM-type_phosphatase-like_dom"/>
</dbReference>
<dbReference type="Pfam" id="PF07228">
    <property type="entry name" value="SpoIIE"/>
    <property type="match status" value="1"/>
</dbReference>
<keyword evidence="2" id="KW-0175">Coiled coil</keyword>
<dbReference type="RefSeq" id="WP_142532783.1">
    <property type="nucleotide sequence ID" value="NZ_FXTB01000003.1"/>
</dbReference>
<dbReference type="OrthoDB" id="1109395at2"/>
<feature type="domain" description="PAS" evidence="4">
    <location>
        <begin position="487"/>
        <end position="549"/>
    </location>
</feature>
<dbReference type="AlphaFoldDB" id="A0A521CGM2"/>
<dbReference type="PROSITE" id="PS50113">
    <property type="entry name" value="PAC"/>
    <property type="match status" value="1"/>
</dbReference>
<dbReference type="InterPro" id="IPR052016">
    <property type="entry name" value="Bact_Sigma-Reg"/>
</dbReference>
<dbReference type="Gene3D" id="3.30.450.40">
    <property type="match status" value="1"/>
</dbReference>
<evidence type="ECO:0000256" key="3">
    <source>
        <dbReference type="SAM" id="Phobius"/>
    </source>
</evidence>
<dbReference type="EMBL" id="FXTB01000003">
    <property type="protein sequence ID" value="SMO57890.1"/>
    <property type="molecule type" value="Genomic_DNA"/>
</dbReference>
<evidence type="ECO:0000256" key="1">
    <source>
        <dbReference type="ARBA" id="ARBA00022801"/>
    </source>
</evidence>
<dbReference type="SMART" id="SM00331">
    <property type="entry name" value="PP2C_SIG"/>
    <property type="match status" value="1"/>
</dbReference>
<keyword evidence="1" id="KW-0378">Hydrolase</keyword>